<name>A0A511ZID3_9BACI</name>
<evidence type="ECO:0000313" key="2">
    <source>
        <dbReference type="Proteomes" id="UP000321558"/>
    </source>
</evidence>
<comment type="caution">
    <text evidence="1">The sequence shown here is derived from an EMBL/GenBank/DDBJ whole genome shotgun (WGS) entry which is preliminary data.</text>
</comment>
<dbReference type="EMBL" id="BJYM01000007">
    <property type="protein sequence ID" value="GEN87197.1"/>
    <property type="molecule type" value="Genomic_DNA"/>
</dbReference>
<gene>
    <name evidence="1" type="ORF">OSO01_19360</name>
</gene>
<organism evidence="1 2">
    <name type="scientific">Oceanobacillus sojae</name>
    <dbReference type="NCBI Taxonomy" id="582851"/>
    <lineage>
        <taxon>Bacteria</taxon>
        <taxon>Bacillati</taxon>
        <taxon>Bacillota</taxon>
        <taxon>Bacilli</taxon>
        <taxon>Bacillales</taxon>
        <taxon>Bacillaceae</taxon>
        <taxon>Oceanobacillus</taxon>
    </lineage>
</organism>
<protein>
    <submittedName>
        <fullName evidence="1">Uncharacterized protein</fullName>
    </submittedName>
</protein>
<dbReference type="Proteomes" id="UP000321558">
    <property type="component" value="Unassembled WGS sequence"/>
</dbReference>
<dbReference type="AlphaFoldDB" id="A0A511ZID3"/>
<sequence>MHFIFLVARPEGFEPPANLVPETNKINFTYIQHVLVGISHHINMLVYLSKFTFC</sequence>
<keyword evidence="2" id="KW-1185">Reference proteome</keyword>
<proteinExistence type="predicted"/>
<reference evidence="1 2" key="1">
    <citation type="submission" date="2019-07" db="EMBL/GenBank/DDBJ databases">
        <title>Whole genome shotgun sequence of Oceanobacillus sojae NBRC 105379.</title>
        <authorList>
            <person name="Hosoyama A."/>
            <person name="Uohara A."/>
            <person name="Ohji S."/>
            <person name="Ichikawa N."/>
        </authorList>
    </citation>
    <scope>NUCLEOTIDE SEQUENCE [LARGE SCALE GENOMIC DNA]</scope>
    <source>
        <strain evidence="1 2">NBRC 105379</strain>
    </source>
</reference>
<accession>A0A511ZID3</accession>
<evidence type="ECO:0000313" key="1">
    <source>
        <dbReference type="EMBL" id="GEN87197.1"/>
    </source>
</evidence>